<dbReference type="InterPro" id="IPR045508">
    <property type="entry name" value="DUF6482"/>
</dbReference>
<gene>
    <name evidence="1" type="ORF">N479_07465</name>
</gene>
<sequence>MKITLAALGDKATIDKFIVNSLDQALYQLTVCIGDTEYVVVDERGETIKAHNPLDLQKKVQNLPYQKMTLRQYSAYDEMIGQPLREGSNQLEVPFGDNKLY</sequence>
<accession>A0A0F6AGK5</accession>
<reference evidence="1 2" key="1">
    <citation type="journal article" date="2015" name="BMC Genomics">
        <title>Genome mining reveals unlocked bioactive potential of marine Gram-negative bacteria.</title>
        <authorList>
            <person name="Machado H."/>
            <person name="Sonnenschein E.C."/>
            <person name="Melchiorsen J."/>
            <person name="Gram L."/>
        </authorList>
    </citation>
    <scope>NUCLEOTIDE SEQUENCE [LARGE SCALE GENOMIC DNA]</scope>
    <source>
        <strain evidence="1 2">S4054</strain>
    </source>
</reference>
<dbReference type="EMBL" id="AUXW01000090">
    <property type="protein sequence ID" value="KKE84926.1"/>
    <property type="molecule type" value="Genomic_DNA"/>
</dbReference>
<dbReference type="Pfam" id="PF20090">
    <property type="entry name" value="DUF6482"/>
    <property type="match status" value="1"/>
</dbReference>
<proteinExistence type="predicted"/>
<dbReference type="AlphaFoldDB" id="A0A0F6AGK5"/>
<protein>
    <submittedName>
        <fullName evidence="1">Uncharacterized protein</fullName>
    </submittedName>
</protein>
<comment type="caution">
    <text evidence="1">The sequence shown here is derived from an EMBL/GenBank/DDBJ whole genome shotgun (WGS) entry which is preliminary data.</text>
</comment>
<dbReference type="PATRIC" id="fig|1129367.4.peg.1133"/>
<evidence type="ECO:0000313" key="2">
    <source>
        <dbReference type="Proteomes" id="UP000033434"/>
    </source>
</evidence>
<name>A0A0F6AGK5_9GAMM</name>
<dbReference type="Proteomes" id="UP000033434">
    <property type="component" value="Unassembled WGS sequence"/>
</dbReference>
<evidence type="ECO:0000313" key="1">
    <source>
        <dbReference type="EMBL" id="KKE84926.1"/>
    </source>
</evidence>
<dbReference type="RefSeq" id="WP_046354919.1">
    <property type="nucleotide sequence ID" value="NZ_AUXW01000090.1"/>
</dbReference>
<organism evidence="1 2">
    <name type="scientific">Pseudoalteromonas luteoviolacea S4054</name>
    <dbReference type="NCBI Taxonomy" id="1129367"/>
    <lineage>
        <taxon>Bacteria</taxon>
        <taxon>Pseudomonadati</taxon>
        <taxon>Pseudomonadota</taxon>
        <taxon>Gammaproteobacteria</taxon>
        <taxon>Alteromonadales</taxon>
        <taxon>Pseudoalteromonadaceae</taxon>
        <taxon>Pseudoalteromonas</taxon>
    </lineage>
</organism>